<dbReference type="Proteomes" id="UP000077271">
    <property type="component" value="Unassembled WGS sequence"/>
</dbReference>
<comment type="similarity">
    <text evidence="1">Belongs to the type-I restriction system S methylase family.</text>
</comment>
<evidence type="ECO:0000256" key="5">
    <source>
        <dbReference type="SAM" id="Coils"/>
    </source>
</evidence>
<keyword evidence="7" id="KW-0378">Hydrolase</keyword>
<protein>
    <submittedName>
        <fullName evidence="7">Restriction endonuclease subunit S</fullName>
    </submittedName>
</protein>
<evidence type="ECO:0000256" key="1">
    <source>
        <dbReference type="ARBA" id="ARBA00010923"/>
    </source>
</evidence>
<dbReference type="CDD" id="cd17522">
    <property type="entry name" value="RMtype1_S_MjaORF1531P-TRD1-CR1_like"/>
    <property type="match status" value="1"/>
</dbReference>
<dbReference type="OrthoDB" id="9811611at2"/>
<dbReference type="SUPFAM" id="SSF116734">
    <property type="entry name" value="DNA methylase specificity domain"/>
    <property type="match status" value="2"/>
</dbReference>
<comment type="subunit">
    <text evidence="4">The methyltransferase is composed of M and S polypeptides.</text>
</comment>
<feature type="domain" description="Type I restriction modification DNA specificity" evidence="6">
    <location>
        <begin position="41"/>
        <end position="209"/>
    </location>
</feature>
<evidence type="ECO:0000313" key="7">
    <source>
        <dbReference type="EMBL" id="OAH59652.1"/>
    </source>
</evidence>
<dbReference type="RefSeq" id="WP_018391973.1">
    <property type="nucleotide sequence ID" value="NZ_LQWZ01000001.1"/>
</dbReference>
<reference evidence="7 8" key="1">
    <citation type="submission" date="2016-01" db="EMBL/GenBank/DDBJ databases">
        <title>Investigation of taxonomic status of Bacillus aminovorans.</title>
        <authorList>
            <person name="Verma A."/>
            <person name="Pal Y."/>
            <person name="Krishnamurthi S."/>
        </authorList>
    </citation>
    <scope>NUCLEOTIDE SEQUENCE [LARGE SCALE GENOMIC DNA]</scope>
    <source>
        <strain evidence="7 8">DSM 4337</strain>
    </source>
</reference>
<dbReference type="GO" id="GO:0004519">
    <property type="term" value="F:endonuclease activity"/>
    <property type="evidence" value="ECO:0007669"/>
    <property type="project" value="UniProtKB-KW"/>
</dbReference>
<evidence type="ECO:0000256" key="3">
    <source>
        <dbReference type="ARBA" id="ARBA00023125"/>
    </source>
</evidence>
<dbReference type="InterPro" id="IPR000055">
    <property type="entry name" value="Restrct_endonuc_typeI_TRD"/>
</dbReference>
<sequence length="485" mass="55979">MSKRQKTIEELLEEAFVPEEEQPYRVPKNWVWAYVDTIAQEIKNGTTVKQNKDGLGVKVTRIESVQNNEIDLNRIGYIEEVSSVKEKDYYQPNDIVLSHINSIEHVGKTALIKGSDLPLVHGMNLLKIGLFKEKVAPEYAQYYMRSYQFRKDVRERINRAVNQVSLNQKNLKTVPIPVAPLNEQKRIAGKIERLLNKMEETKQLIEEAKETFELRRAAILDKAFRGELTNSWRLENQNIEENKSLQVSISNDSTMPYEIPDTWRWSTLKDIAEFKNGYAFKSKDFVDQGIQLIRMGNLYKNKLALERNPVYLPKEYDMKILEKYTIKNGDILLSLTGTKYKRDYGYAVKVDGTDKPLLLNQRILSLKPKRMDEYVFYYLQSSTFRNTFFGFETGGVNQGNVGSKAVESILIPVPPLDEAKEIEKKLVAILKKETDSLKILHVEEQLETLKQTILSKAFRGELGTNDPSEESAIELLKEVLQDKVK</sequence>
<dbReference type="Gene3D" id="3.90.220.20">
    <property type="entry name" value="DNA methylase specificity domains"/>
    <property type="match status" value="2"/>
</dbReference>
<dbReference type="InterPro" id="IPR051212">
    <property type="entry name" value="Type-I_RE_S_subunit"/>
</dbReference>
<dbReference type="InterPro" id="IPR044946">
    <property type="entry name" value="Restrct_endonuc_typeI_TRD_sf"/>
</dbReference>
<feature type="coiled-coil region" evidence="5">
    <location>
        <begin position="181"/>
        <end position="215"/>
    </location>
</feature>
<dbReference type="Pfam" id="PF01420">
    <property type="entry name" value="Methylase_S"/>
    <property type="match status" value="2"/>
</dbReference>
<dbReference type="PANTHER" id="PTHR43140">
    <property type="entry name" value="TYPE-1 RESTRICTION ENZYME ECOKI SPECIFICITY PROTEIN"/>
    <property type="match status" value="1"/>
</dbReference>
<keyword evidence="3" id="KW-0238">DNA-binding</keyword>
<keyword evidence="7" id="KW-0255">Endonuclease</keyword>
<comment type="caution">
    <text evidence="7">The sequence shown here is derived from an EMBL/GenBank/DDBJ whole genome shotgun (WGS) entry which is preliminary data.</text>
</comment>
<name>A0A177L2P6_9BACI</name>
<keyword evidence="5" id="KW-0175">Coiled coil</keyword>
<evidence type="ECO:0000256" key="4">
    <source>
        <dbReference type="ARBA" id="ARBA00038652"/>
    </source>
</evidence>
<organism evidence="7 8">
    <name type="scientific">Domibacillus aminovorans</name>
    <dbReference type="NCBI Taxonomy" id="29332"/>
    <lineage>
        <taxon>Bacteria</taxon>
        <taxon>Bacillati</taxon>
        <taxon>Bacillota</taxon>
        <taxon>Bacilli</taxon>
        <taxon>Bacillales</taxon>
        <taxon>Bacillaceae</taxon>
        <taxon>Domibacillus</taxon>
    </lineage>
</organism>
<keyword evidence="2" id="KW-0680">Restriction system</keyword>
<accession>A0A177L2P6</accession>
<keyword evidence="7" id="KW-0540">Nuclease</keyword>
<dbReference type="GO" id="GO:0003677">
    <property type="term" value="F:DNA binding"/>
    <property type="evidence" value="ECO:0007669"/>
    <property type="project" value="UniProtKB-KW"/>
</dbReference>
<evidence type="ECO:0000313" key="8">
    <source>
        <dbReference type="Proteomes" id="UP000077271"/>
    </source>
</evidence>
<gene>
    <name evidence="7" type="ORF">AWH48_00675</name>
</gene>
<dbReference type="CDD" id="cd17278">
    <property type="entry name" value="RMtype1_S_LdeBORF1052P-TRD2-CR2"/>
    <property type="match status" value="1"/>
</dbReference>
<dbReference type="EMBL" id="LQWZ01000001">
    <property type="protein sequence ID" value="OAH59652.1"/>
    <property type="molecule type" value="Genomic_DNA"/>
</dbReference>
<evidence type="ECO:0000256" key="2">
    <source>
        <dbReference type="ARBA" id="ARBA00022747"/>
    </source>
</evidence>
<evidence type="ECO:0000259" key="6">
    <source>
        <dbReference type="Pfam" id="PF01420"/>
    </source>
</evidence>
<dbReference type="GO" id="GO:0009307">
    <property type="term" value="P:DNA restriction-modification system"/>
    <property type="evidence" value="ECO:0007669"/>
    <property type="project" value="UniProtKB-KW"/>
</dbReference>
<dbReference type="AlphaFoldDB" id="A0A177L2P6"/>
<proteinExistence type="inferred from homology"/>
<dbReference type="PANTHER" id="PTHR43140:SF1">
    <property type="entry name" value="TYPE I RESTRICTION ENZYME ECOKI SPECIFICITY SUBUNIT"/>
    <property type="match status" value="1"/>
</dbReference>
<feature type="domain" description="Type I restriction modification DNA specificity" evidence="6">
    <location>
        <begin position="260"/>
        <end position="433"/>
    </location>
</feature>